<protein>
    <submittedName>
        <fullName evidence="3">ADP-heptose:LPS heptosyltransferase</fullName>
    </submittedName>
</protein>
<dbReference type="EMBL" id="SLUI01000009">
    <property type="protein sequence ID" value="TCL36083.1"/>
    <property type="molecule type" value="Genomic_DNA"/>
</dbReference>
<dbReference type="GO" id="GO:0008713">
    <property type="term" value="F:ADP-heptose-lipopolysaccharide heptosyltransferase activity"/>
    <property type="evidence" value="ECO:0007669"/>
    <property type="project" value="TreeGrafter"/>
</dbReference>
<dbReference type="Pfam" id="PF01075">
    <property type="entry name" value="Glyco_transf_9"/>
    <property type="match status" value="1"/>
</dbReference>
<evidence type="ECO:0000256" key="2">
    <source>
        <dbReference type="ARBA" id="ARBA00022679"/>
    </source>
</evidence>
<accession>A0A4V2Q8E3</accession>
<comment type="caution">
    <text evidence="3">The sequence shown here is derived from an EMBL/GenBank/DDBJ whole genome shotgun (WGS) entry which is preliminary data.</text>
</comment>
<reference evidence="3 4" key="1">
    <citation type="submission" date="2019-03" db="EMBL/GenBank/DDBJ databases">
        <title>Genomic Encyclopedia of Type Strains, Phase IV (KMG-IV): sequencing the most valuable type-strain genomes for metagenomic binning, comparative biology and taxonomic classification.</title>
        <authorList>
            <person name="Goeker M."/>
        </authorList>
    </citation>
    <scope>NUCLEOTIDE SEQUENCE [LARGE SCALE GENOMIC DNA]</scope>
    <source>
        <strain evidence="3 4">DSM 15969</strain>
    </source>
</reference>
<dbReference type="PANTHER" id="PTHR30160">
    <property type="entry name" value="TETRAACYLDISACCHARIDE 4'-KINASE-RELATED"/>
    <property type="match status" value="1"/>
</dbReference>
<dbReference type="InterPro" id="IPR002201">
    <property type="entry name" value="Glyco_trans_9"/>
</dbReference>
<keyword evidence="1" id="KW-0328">Glycosyltransferase</keyword>
<dbReference type="RefSeq" id="WP_132081684.1">
    <property type="nucleotide sequence ID" value="NZ_SLUI01000009.1"/>
</dbReference>
<keyword evidence="4" id="KW-1185">Reference proteome</keyword>
<sequence>MPDEIENILMIRRGAIGDIIFTLPAYYMLKANFPNSKISFLVKDRYSNVLDGFPGLDKVILIKDNVLSSKSVLDLGKMSIDLFQTIKKDNYQLVTDFAGHGEQALFLWLTGIKHRWGLIKARKPIRQLFYTTSHVRQLQDVHLIDQHLKLLELGGLKSFPVKNHYVIPQSNLDKAKALFNTWGLSLQKSTVFIQPFTGDGIAGKIWPLERYISLAEYWKSQDIQVVFGGGPAEREKLTAIATRFPVAAGQADFVTSVGLTSLSSVVVGGDTGLMHAALAAGKRTVMAVGPTNYQLVGPYRHPEWTVRPQTGLSIESISIDQMIEATRTAMNEVTAVKY</sequence>
<name>A0A4V2Q8E3_9FIRM</name>
<dbReference type="OrthoDB" id="9768048at2"/>
<gene>
    <name evidence="3" type="ORF">EV210_10932</name>
</gene>
<evidence type="ECO:0000256" key="1">
    <source>
        <dbReference type="ARBA" id="ARBA00022676"/>
    </source>
</evidence>
<proteinExistence type="predicted"/>
<dbReference type="SUPFAM" id="SSF53756">
    <property type="entry name" value="UDP-Glycosyltransferase/glycogen phosphorylase"/>
    <property type="match status" value="1"/>
</dbReference>
<dbReference type="GO" id="GO:0009244">
    <property type="term" value="P:lipopolysaccharide core region biosynthetic process"/>
    <property type="evidence" value="ECO:0007669"/>
    <property type="project" value="TreeGrafter"/>
</dbReference>
<evidence type="ECO:0000313" key="4">
    <source>
        <dbReference type="Proteomes" id="UP000295063"/>
    </source>
</evidence>
<dbReference type="CDD" id="cd03789">
    <property type="entry name" value="GT9_LPS_heptosyltransferase"/>
    <property type="match status" value="1"/>
</dbReference>
<dbReference type="AlphaFoldDB" id="A0A4V2Q8E3"/>
<organism evidence="3 4">
    <name type="scientific">Anaerospora hongkongensis</name>
    <dbReference type="NCBI Taxonomy" id="244830"/>
    <lineage>
        <taxon>Bacteria</taxon>
        <taxon>Bacillati</taxon>
        <taxon>Bacillota</taxon>
        <taxon>Negativicutes</taxon>
        <taxon>Selenomonadales</taxon>
        <taxon>Sporomusaceae</taxon>
        <taxon>Anaerospora</taxon>
    </lineage>
</organism>
<evidence type="ECO:0000313" key="3">
    <source>
        <dbReference type="EMBL" id="TCL36083.1"/>
    </source>
</evidence>
<dbReference type="Gene3D" id="3.40.50.2000">
    <property type="entry name" value="Glycogen Phosphorylase B"/>
    <property type="match status" value="2"/>
</dbReference>
<keyword evidence="2 3" id="KW-0808">Transferase</keyword>
<dbReference type="InterPro" id="IPR051199">
    <property type="entry name" value="LPS_LOS_Heptosyltrfase"/>
</dbReference>
<dbReference type="GO" id="GO:0005829">
    <property type="term" value="C:cytosol"/>
    <property type="evidence" value="ECO:0007669"/>
    <property type="project" value="TreeGrafter"/>
</dbReference>
<dbReference type="Proteomes" id="UP000295063">
    <property type="component" value="Unassembled WGS sequence"/>
</dbReference>
<dbReference type="PANTHER" id="PTHR30160:SF15">
    <property type="entry name" value="GLYCOSYLTRANSFERASE HI_0523-RELATED"/>
    <property type="match status" value="1"/>
</dbReference>